<evidence type="ECO:0000313" key="3">
    <source>
        <dbReference type="EMBL" id="QKX54659.1"/>
    </source>
</evidence>
<keyword evidence="1" id="KW-0732">Signal</keyword>
<evidence type="ECO:0000313" key="4">
    <source>
        <dbReference type="Proteomes" id="UP000509510"/>
    </source>
</evidence>
<dbReference type="EMBL" id="CP055898">
    <property type="protein sequence ID" value="QKX54659.1"/>
    <property type="molecule type" value="Genomic_DNA"/>
</dbReference>
<feature type="signal peptide" evidence="1">
    <location>
        <begin position="1"/>
        <end position="22"/>
    </location>
</feature>
<dbReference type="InterPro" id="IPR017853">
    <property type="entry name" value="GH"/>
</dbReference>
<dbReference type="PANTHER" id="PTHR36183">
    <property type="entry name" value="BETA-GLUCURONIDASE"/>
    <property type="match status" value="1"/>
</dbReference>
<feature type="domain" description="Beta-glucuronidase C-terminal" evidence="2">
    <location>
        <begin position="319"/>
        <end position="420"/>
    </location>
</feature>
<dbReference type="KEGG" id="trg:TRUGW13939_01747"/>
<dbReference type="InterPro" id="IPR031728">
    <property type="entry name" value="GlcAase_C"/>
</dbReference>
<gene>
    <name evidence="3" type="ORF">TRUGW13939_01747</name>
</gene>
<dbReference type="InterPro" id="IPR013780">
    <property type="entry name" value="Glyco_hydro_b"/>
</dbReference>
<protein>
    <recommendedName>
        <fullName evidence="2">Beta-glucuronidase C-terminal domain-containing protein</fullName>
    </recommendedName>
</protein>
<feature type="chain" id="PRO_5028910687" description="Beta-glucuronidase C-terminal domain-containing protein" evidence="1">
    <location>
        <begin position="23"/>
        <end position="424"/>
    </location>
</feature>
<dbReference type="Pfam" id="PF16862">
    <property type="entry name" value="Glyco_hydro_79C"/>
    <property type="match status" value="1"/>
</dbReference>
<dbReference type="InterPro" id="IPR052974">
    <property type="entry name" value="GH79_Enzymes"/>
</dbReference>
<dbReference type="PANTHER" id="PTHR36183:SF2">
    <property type="entry name" value="BETA-GLUCURONIDASE C-TERMINAL DOMAIN-CONTAINING PROTEIN"/>
    <property type="match status" value="1"/>
</dbReference>
<keyword evidence="4" id="KW-1185">Reference proteome</keyword>
<dbReference type="GeneID" id="55989257"/>
<dbReference type="OrthoDB" id="2796951at2759"/>
<dbReference type="Gene3D" id="3.20.20.80">
    <property type="entry name" value="Glycosidases"/>
    <property type="match status" value="1"/>
</dbReference>
<organism evidence="3 4">
    <name type="scientific">Talaromyces rugulosus</name>
    <name type="common">Penicillium rugulosum</name>
    <dbReference type="NCBI Taxonomy" id="121627"/>
    <lineage>
        <taxon>Eukaryota</taxon>
        <taxon>Fungi</taxon>
        <taxon>Dikarya</taxon>
        <taxon>Ascomycota</taxon>
        <taxon>Pezizomycotina</taxon>
        <taxon>Eurotiomycetes</taxon>
        <taxon>Eurotiomycetidae</taxon>
        <taxon>Eurotiales</taxon>
        <taxon>Trichocomaceae</taxon>
        <taxon>Talaromyces</taxon>
        <taxon>Talaromyces sect. Islandici</taxon>
    </lineage>
</organism>
<evidence type="ECO:0000256" key="1">
    <source>
        <dbReference type="SAM" id="SignalP"/>
    </source>
</evidence>
<dbReference type="RefSeq" id="XP_035340838.1">
    <property type="nucleotide sequence ID" value="XM_035484945.1"/>
</dbReference>
<evidence type="ECO:0000259" key="2">
    <source>
        <dbReference type="Pfam" id="PF16862"/>
    </source>
</evidence>
<dbReference type="SUPFAM" id="SSF51445">
    <property type="entry name" value="(Trans)glycosidases"/>
    <property type="match status" value="1"/>
</dbReference>
<accession>A0A7H8QL53</accession>
<name>A0A7H8QL53_TALRU</name>
<dbReference type="AlphaFoldDB" id="A0A7H8QL53"/>
<dbReference type="Proteomes" id="UP000509510">
    <property type="component" value="Chromosome I"/>
</dbReference>
<sequence>MYTKRNPAWTLFLLSTLPTGWTLSFEIPSTPPANSSGILSAAPVGVSFEFFAFPGYMQDVPGTAQCLANLEAAAGASPTIRIGGTTHIAAAQTAVGAVSNLSAFELGNEPDAYSNSDPIAEGNTWSASADASTQVSWQESVASAIGKTDIIQAGVFSSKKTFNVQELSAAEGSAAAYVKSFSDHYYPQTAGYDNLELLMNHTAIKNSISWAVDEITAAKNLSKDFVMGETNSATGIGGGADVSPTYGAALWVLDYVLQAVLIDIKELYFHQGTIGNCRYCWWGRYDMGAPYYGAYMASLALSGASRIAEFDTGDPRYAAYAIYSGDAPVKVLLYNSDYFTGGTRDSVNFTISGIPNTAATAQRLTSSSATNRVDEGATVTIAGQWFANGTCIQTGTESLETTAVSDGEATFTVAAAEALLISIV</sequence>
<dbReference type="Gene3D" id="2.60.40.1180">
    <property type="entry name" value="Golgi alpha-mannosidase II"/>
    <property type="match status" value="1"/>
</dbReference>
<reference evidence="4" key="1">
    <citation type="submission" date="2020-06" db="EMBL/GenBank/DDBJ databases">
        <title>A chromosome-scale genome assembly of Talaromyces rugulosus W13939.</title>
        <authorList>
            <person name="Wang B."/>
            <person name="Guo L."/>
            <person name="Ye K."/>
            <person name="Wang L."/>
        </authorList>
    </citation>
    <scope>NUCLEOTIDE SEQUENCE [LARGE SCALE GENOMIC DNA]</scope>
    <source>
        <strain evidence="4">W13939</strain>
    </source>
</reference>
<proteinExistence type="predicted"/>